<evidence type="ECO:0000256" key="3">
    <source>
        <dbReference type="ARBA" id="ARBA00012438"/>
    </source>
</evidence>
<dbReference type="InterPro" id="IPR036097">
    <property type="entry name" value="HisK_dim/P_sf"/>
</dbReference>
<dbReference type="SMART" id="SM00448">
    <property type="entry name" value="REC"/>
    <property type="match status" value="1"/>
</dbReference>
<keyword evidence="5 11" id="KW-0597">Phosphoprotein</keyword>
<dbReference type="Gene3D" id="3.40.50.2300">
    <property type="match status" value="1"/>
</dbReference>
<dbReference type="InterPro" id="IPR035965">
    <property type="entry name" value="PAS-like_dom_sf"/>
</dbReference>
<comment type="caution">
    <text evidence="15">The sequence shown here is derived from an EMBL/GenBank/DDBJ whole genome shotgun (WGS) entry which is preliminary data.</text>
</comment>
<keyword evidence="9" id="KW-1133">Transmembrane helix</keyword>
<dbReference type="CDD" id="cd06225">
    <property type="entry name" value="HAMP"/>
    <property type="match status" value="1"/>
</dbReference>
<dbReference type="EC" id="2.7.13.3" evidence="3"/>
<proteinExistence type="predicted"/>
<evidence type="ECO:0000256" key="11">
    <source>
        <dbReference type="PROSITE-ProRule" id="PRU00169"/>
    </source>
</evidence>
<dbReference type="Gene3D" id="3.30.565.10">
    <property type="entry name" value="Histidine kinase-like ATPase, C-terminal domain"/>
    <property type="match status" value="1"/>
</dbReference>
<dbReference type="SUPFAM" id="SSF47384">
    <property type="entry name" value="Homodimeric domain of signal transducing histidine kinase"/>
    <property type="match status" value="1"/>
</dbReference>
<evidence type="ECO:0000259" key="13">
    <source>
        <dbReference type="PROSITE" id="PS50110"/>
    </source>
</evidence>
<dbReference type="PROSITE" id="PS50885">
    <property type="entry name" value="HAMP"/>
    <property type="match status" value="1"/>
</dbReference>
<dbReference type="Pfam" id="PF00072">
    <property type="entry name" value="Response_reg"/>
    <property type="match status" value="1"/>
</dbReference>
<dbReference type="InterPro" id="IPR013656">
    <property type="entry name" value="PAS_4"/>
</dbReference>
<dbReference type="SMART" id="SM00304">
    <property type="entry name" value="HAMP"/>
    <property type="match status" value="1"/>
</dbReference>
<feature type="modified residue" description="4-aspartylphosphate" evidence="11">
    <location>
        <position position="784"/>
    </location>
</feature>
<dbReference type="Gene3D" id="6.10.340.10">
    <property type="match status" value="1"/>
</dbReference>
<evidence type="ECO:0000256" key="4">
    <source>
        <dbReference type="ARBA" id="ARBA00022475"/>
    </source>
</evidence>
<dbReference type="SUPFAM" id="SSF55785">
    <property type="entry name" value="PYP-like sensor domain (PAS domain)"/>
    <property type="match status" value="1"/>
</dbReference>
<dbReference type="CDD" id="cd00082">
    <property type="entry name" value="HisKA"/>
    <property type="match status" value="1"/>
</dbReference>
<dbReference type="Pfam" id="PF02743">
    <property type="entry name" value="dCache_1"/>
    <property type="match status" value="1"/>
</dbReference>
<dbReference type="InterPro" id="IPR003661">
    <property type="entry name" value="HisK_dim/P_dom"/>
</dbReference>
<dbReference type="InterPro" id="IPR003594">
    <property type="entry name" value="HATPase_dom"/>
</dbReference>
<dbReference type="Proteomes" id="UP000051660">
    <property type="component" value="Unassembled WGS sequence"/>
</dbReference>
<evidence type="ECO:0000259" key="14">
    <source>
        <dbReference type="PROSITE" id="PS50885"/>
    </source>
</evidence>
<gene>
    <name evidence="15" type="ORF">CQ14_02195</name>
</gene>
<dbReference type="OrthoDB" id="9796100at2"/>
<dbReference type="InterPro" id="IPR001789">
    <property type="entry name" value="Sig_transdc_resp-reg_receiver"/>
</dbReference>
<evidence type="ECO:0000256" key="1">
    <source>
        <dbReference type="ARBA" id="ARBA00000085"/>
    </source>
</evidence>
<dbReference type="SUPFAM" id="SSF52172">
    <property type="entry name" value="CheY-like"/>
    <property type="match status" value="1"/>
</dbReference>
<comment type="subcellular location">
    <subcellularLocation>
        <location evidence="2">Cell membrane</location>
        <topology evidence="2">Multi-pass membrane protein</topology>
    </subcellularLocation>
</comment>
<reference evidence="15 16" key="1">
    <citation type="submission" date="2014-03" db="EMBL/GenBank/DDBJ databases">
        <title>Bradyrhizobium valentinum sp. nov., isolated from effective nodules of Lupinus mariae-josephae, a lupine endemic of basic-lime soils in Eastern Spain.</title>
        <authorList>
            <person name="Duran D."/>
            <person name="Rey L."/>
            <person name="Navarro A."/>
            <person name="Busquets A."/>
            <person name="Imperial J."/>
            <person name="Ruiz-Argueso T."/>
        </authorList>
    </citation>
    <scope>NUCLEOTIDE SEQUENCE [LARGE SCALE GENOMIC DNA]</scope>
    <source>
        <strain evidence="15 16">CCBAU 23086</strain>
    </source>
</reference>
<dbReference type="PANTHER" id="PTHR43065:SF49">
    <property type="entry name" value="HISTIDINE KINASE"/>
    <property type="match status" value="1"/>
</dbReference>
<comment type="catalytic activity">
    <reaction evidence="1">
        <text>ATP + protein L-histidine = ADP + protein N-phospho-L-histidine.</text>
        <dbReference type="EC" id="2.7.13.3"/>
    </reaction>
</comment>
<sequence length="852" mass="93421">MPLLARLLVLVAVALLPAIAIQVYNEFDLRRTRQIEVQGHALNLAELAAAEQRQTVQGIHQALIALSELPAIKAKDAEGCNAYLAKIKQLYPGFISFLVVDINGSSFCNANDYLKPSTAAGRPYLADVLRTRKFTVGVFAIGRQTGRNVLHFALPFFGDDARLGGVVIAALSLDWLADSLARRNVAPGAALAIVDRNGTYLAHYPDNARFVGRKMAGDNDPSPTDRTTADIVDLDGVERIVGYSALRDDSGGLLISFGLDKARAFNEIQRGTQRGILQIILSAALVLVLTSLGARRFIHRPLGQLVDAANQWRFGEFDRRVDVRGTSEIARVADAFNTMANSLEHREHELSEAKEKAEEAAARITMIFESTTDSVLIIDRDWRVSYLNGPARFRLAQDRDIIGMPLTEAFPAAADMEVLKQIREATAEQRPIFLEMLCPRTKAWYTINAFPSSQGLAVFLRDITEHKHALEARRLMEEQLHQSQKMESVGQLTGGVAHDFNNLLMVISANLELIESAEDTKKIRQCAAAARRAADRGTKLTAQLLAFSRRQALKPKLVNANQLISEFEGLIRQAVGDGCEVKLQTDEELWLCHVDPALLETALLNLALNARDAMADRGVLRIETRNIVEEESVAGCSPGSYVRLSVADNGSGMPPEVRDRVFEPFFTTKEVGKGTGLGLSMVYGFVRQSGGHIAVESAPGAGTTIALYLPATTREPDAEQNTIETQTLPKGSERVLVVDDNEDLLNVTSAMLSAFGYQVSCAHNGAEALRTLQSDQPFELLFSDIVMPNGMNGIELAREAKRLRKDIKILLTSGYADGALQRNKAVGEFSIIDKPFSLPDLARRVRSTLREA</sequence>
<dbReference type="PANTHER" id="PTHR43065">
    <property type="entry name" value="SENSOR HISTIDINE KINASE"/>
    <property type="match status" value="1"/>
</dbReference>
<protein>
    <recommendedName>
        <fullName evidence="3">histidine kinase</fullName>
        <ecNumber evidence="3">2.7.13.3</ecNumber>
    </recommendedName>
</protein>
<dbReference type="SMART" id="SM00387">
    <property type="entry name" value="HATPase_c"/>
    <property type="match status" value="1"/>
</dbReference>
<dbReference type="AlphaFoldDB" id="A0A0R3N912"/>
<keyword evidence="6" id="KW-0808">Transferase</keyword>
<evidence type="ECO:0000256" key="10">
    <source>
        <dbReference type="ARBA" id="ARBA00023136"/>
    </source>
</evidence>
<dbReference type="EMBL" id="LLYB01000046">
    <property type="protein sequence ID" value="KRR26339.1"/>
    <property type="molecule type" value="Genomic_DNA"/>
</dbReference>
<dbReference type="Pfam" id="PF00512">
    <property type="entry name" value="HisKA"/>
    <property type="match status" value="1"/>
</dbReference>
<keyword evidence="10" id="KW-0472">Membrane</keyword>
<dbReference type="InterPro" id="IPR033479">
    <property type="entry name" value="dCache_1"/>
</dbReference>
<dbReference type="InterPro" id="IPR036890">
    <property type="entry name" value="HATPase_C_sf"/>
</dbReference>
<dbReference type="SMART" id="SM00388">
    <property type="entry name" value="HisKA"/>
    <property type="match status" value="1"/>
</dbReference>
<evidence type="ECO:0000256" key="7">
    <source>
        <dbReference type="ARBA" id="ARBA00022692"/>
    </source>
</evidence>
<evidence type="ECO:0000256" key="9">
    <source>
        <dbReference type="ARBA" id="ARBA00022989"/>
    </source>
</evidence>
<accession>A0A0R3N912</accession>
<evidence type="ECO:0000259" key="12">
    <source>
        <dbReference type="PROSITE" id="PS50109"/>
    </source>
</evidence>
<dbReference type="PROSITE" id="PS50109">
    <property type="entry name" value="HIS_KIN"/>
    <property type="match status" value="1"/>
</dbReference>
<dbReference type="GO" id="GO:0005886">
    <property type="term" value="C:plasma membrane"/>
    <property type="evidence" value="ECO:0007669"/>
    <property type="project" value="UniProtKB-SubCell"/>
</dbReference>
<dbReference type="GO" id="GO:0000155">
    <property type="term" value="F:phosphorelay sensor kinase activity"/>
    <property type="evidence" value="ECO:0007669"/>
    <property type="project" value="InterPro"/>
</dbReference>
<dbReference type="Gene3D" id="3.30.450.20">
    <property type="entry name" value="PAS domain"/>
    <property type="match status" value="3"/>
</dbReference>
<feature type="domain" description="Response regulatory" evidence="13">
    <location>
        <begin position="734"/>
        <end position="849"/>
    </location>
</feature>
<keyword evidence="4" id="KW-1003">Cell membrane</keyword>
<keyword evidence="8 15" id="KW-0418">Kinase</keyword>
<evidence type="ECO:0000313" key="15">
    <source>
        <dbReference type="EMBL" id="KRR26339.1"/>
    </source>
</evidence>
<feature type="domain" description="HAMP" evidence="14">
    <location>
        <begin position="296"/>
        <end position="348"/>
    </location>
</feature>
<dbReference type="InterPro" id="IPR005467">
    <property type="entry name" value="His_kinase_dom"/>
</dbReference>
<dbReference type="SUPFAM" id="SSF55874">
    <property type="entry name" value="ATPase domain of HSP90 chaperone/DNA topoisomerase II/histidine kinase"/>
    <property type="match status" value="1"/>
</dbReference>
<organism evidence="15 16">
    <name type="scientific">Bradyrhizobium lablabi</name>
    <dbReference type="NCBI Taxonomy" id="722472"/>
    <lineage>
        <taxon>Bacteria</taxon>
        <taxon>Pseudomonadati</taxon>
        <taxon>Pseudomonadota</taxon>
        <taxon>Alphaproteobacteria</taxon>
        <taxon>Hyphomicrobiales</taxon>
        <taxon>Nitrobacteraceae</taxon>
        <taxon>Bradyrhizobium</taxon>
    </lineage>
</organism>
<dbReference type="InterPro" id="IPR011006">
    <property type="entry name" value="CheY-like_superfamily"/>
</dbReference>
<evidence type="ECO:0000256" key="6">
    <source>
        <dbReference type="ARBA" id="ARBA00022679"/>
    </source>
</evidence>
<dbReference type="InterPro" id="IPR003660">
    <property type="entry name" value="HAMP_dom"/>
</dbReference>
<dbReference type="Pfam" id="PF08448">
    <property type="entry name" value="PAS_4"/>
    <property type="match status" value="1"/>
</dbReference>
<dbReference type="SUPFAM" id="SSF158472">
    <property type="entry name" value="HAMP domain-like"/>
    <property type="match status" value="1"/>
</dbReference>
<evidence type="ECO:0000313" key="16">
    <source>
        <dbReference type="Proteomes" id="UP000051660"/>
    </source>
</evidence>
<dbReference type="InterPro" id="IPR004358">
    <property type="entry name" value="Sig_transdc_His_kin-like_C"/>
</dbReference>
<feature type="domain" description="Histidine kinase" evidence="12">
    <location>
        <begin position="495"/>
        <end position="713"/>
    </location>
</feature>
<evidence type="ECO:0000256" key="5">
    <source>
        <dbReference type="ARBA" id="ARBA00022553"/>
    </source>
</evidence>
<dbReference type="Gene3D" id="1.10.287.130">
    <property type="match status" value="1"/>
</dbReference>
<keyword evidence="7" id="KW-0812">Transmembrane</keyword>
<dbReference type="Pfam" id="PF00672">
    <property type="entry name" value="HAMP"/>
    <property type="match status" value="1"/>
</dbReference>
<dbReference type="PRINTS" id="PR00344">
    <property type="entry name" value="BCTRLSENSOR"/>
</dbReference>
<evidence type="ECO:0000256" key="2">
    <source>
        <dbReference type="ARBA" id="ARBA00004651"/>
    </source>
</evidence>
<evidence type="ECO:0000256" key="8">
    <source>
        <dbReference type="ARBA" id="ARBA00022777"/>
    </source>
</evidence>
<name>A0A0R3N912_9BRAD</name>
<dbReference type="CDD" id="cd12914">
    <property type="entry name" value="PDC1_DGC_like"/>
    <property type="match status" value="1"/>
</dbReference>
<dbReference type="CDD" id="cd12915">
    <property type="entry name" value="PDC2_DGC_like"/>
    <property type="match status" value="1"/>
</dbReference>
<dbReference type="PROSITE" id="PS50110">
    <property type="entry name" value="RESPONSE_REGULATORY"/>
    <property type="match status" value="1"/>
</dbReference>
<dbReference type="Pfam" id="PF02518">
    <property type="entry name" value="HATPase_c"/>
    <property type="match status" value="1"/>
</dbReference>